<evidence type="ECO:0000313" key="4">
    <source>
        <dbReference type="Proteomes" id="UP000434957"/>
    </source>
</evidence>
<reference evidence="3 4" key="1">
    <citation type="submission" date="2018-08" db="EMBL/GenBank/DDBJ databases">
        <title>Genomic investigation of the strawberry pathogen Phytophthora fragariae indicates pathogenicity is determined by transcriptional variation in three key races.</title>
        <authorList>
            <person name="Adams T.M."/>
            <person name="Armitage A.D."/>
            <person name="Sobczyk M.K."/>
            <person name="Bates H.J."/>
            <person name="Dunwell J.M."/>
            <person name="Nellist C.F."/>
            <person name="Harrison R.J."/>
        </authorList>
    </citation>
    <scope>NUCLEOTIDE SEQUENCE [LARGE SCALE GENOMIC DNA]</scope>
    <source>
        <strain evidence="2 5">SCRP324</strain>
        <strain evidence="3 4">SCRP333</strain>
    </source>
</reference>
<evidence type="ECO:0000256" key="1">
    <source>
        <dbReference type="SAM" id="MobiDB-lite"/>
    </source>
</evidence>
<comment type="caution">
    <text evidence="3">The sequence shown here is derived from an EMBL/GenBank/DDBJ whole genome shotgun (WGS) entry which is preliminary data.</text>
</comment>
<accession>A0A6A4DXR6</accession>
<evidence type="ECO:0000313" key="5">
    <source>
        <dbReference type="Proteomes" id="UP000435112"/>
    </source>
</evidence>
<organism evidence="3 4">
    <name type="scientific">Phytophthora rubi</name>
    <dbReference type="NCBI Taxonomy" id="129364"/>
    <lineage>
        <taxon>Eukaryota</taxon>
        <taxon>Sar</taxon>
        <taxon>Stramenopiles</taxon>
        <taxon>Oomycota</taxon>
        <taxon>Peronosporomycetes</taxon>
        <taxon>Peronosporales</taxon>
        <taxon>Peronosporaceae</taxon>
        <taxon>Phytophthora</taxon>
    </lineage>
</organism>
<evidence type="ECO:0000313" key="2">
    <source>
        <dbReference type="EMBL" id="KAE8996221.1"/>
    </source>
</evidence>
<name>A0A6A4DXR6_9STRA</name>
<proteinExistence type="predicted"/>
<gene>
    <name evidence="2" type="ORF">PR002_g19382</name>
    <name evidence="3" type="ORF">PR003_g18810</name>
</gene>
<evidence type="ECO:0000313" key="3">
    <source>
        <dbReference type="EMBL" id="KAE9316093.1"/>
    </source>
</evidence>
<protein>
    <submittedName>
        <fullName evidence="3">Uncharacterized protein</fullName>
    </submittedName>
</protein>
<sequence>MKLTERVFDDNVHAREAKLQVQQHNKSGGNNMKHKKEQKPASHGYFDTSI</sequence>
<dbReference type="Proteomes" id="UP000434957">
    <property type="component" value="Unassembled WGS sequence"/>
</dbReference>
<feature type="region of interest" description="Disordered" evidence="1">
    <location>
        <begin position="22"/>
        <end position="50"/>
    </location>
</feature>
<dbReference type="EMBL" id="QXFU01001749">
    <property type="protein sequence ID" value="KAE8996221.1"/>
    <property type="molecule type" value="Genomic_DNA"/>
</dbReference>
<keyword evidence="4" id="KW-1185">Reference proteome</keyword>
<dbReference type="AlphaFoldDB" id="A0A6A4DXR6"/>
<dbReference type="Proteomes" id="UP000435112">
    <property type="component" value="Unassembled WGS sequence"/>
</dbReference>
<dbReference type="EMBL" id="QXFT01001539">
    <property type="protein sequence ID" value="KAE9316093.1"/>
    <property type="molecule type" value="Genomic_DNA"/>
</dbReference>